<proteinExistence type="predicted"/>
<feature type="region of interest" description="Disordered" evidence="1">
    <location>
        <begin position="1"/>
        <end position="63"/>
    </location>
</feature>
<evidence type="ECO:0000256" key="1">
    <source>
        <dbReference type="SAM" id="MobiDB-lite"/>
    </source>
</evidence>
<dbReference type="AlphaFoldDB" id="A0AAV7Q6I6"/>
<comment type="caution">
    <text evidence="2">The sequence shown here is derived from an EMBL/GenBank/DDBJ whole genome shotgun (WGS) entry which is preliminary data.</text>
</comment>
<evidence type="ECO:0000313" key="2">
    <source>
        <dbReference type="EMBL" id="KAJ1134809.1"/>
    </source>
</evidence>
<protein>
    <submittedName>
        <fullName evidence="2">Uncharacterized protein</fullName>
    </submittedName>
</protein>
<sequence>MVVGLAGGLSPCGRGRETEMEQRGLPQNKPDVAKHRQQKRLTGASAPGLLTSDLDNTKAAQQADNEDRICSLELLNGAVEQRWNPSWIH</sequence>
<organism evidence="2 3">
    <name type="scientific">Pleurodeles waltl</name>
    <name type="common">Iberian ribbed newt</name>
    <dbReference type="NCBI Taxonomy" id="8319"/>
    <lineage>
        <taxon>Eukaryota</taxon>
        <taxon>Metazoa</taxon>
        <taxon>Chordata</taxon>
        <taxon>Craniata</taxon>
        <taxon>Vertebrata</taxon>
        <taxon>Euteleostomi</taxon>
        <taxon>Amphibia</taxon>
        <taxon>Batrachia</taxon>
        <taxon>Caudata</taxon>
        <taxon>Salamandroidea</taxon>
        <taxon>Salamandridae</taxon>
        <taxon>Pleurodelinae</taxon>
        <taxon>Pleurodeles</taxon>
    </lineage>
</organism>
<dbReference type="Proteomes" id="UP001066276">
    <property type="component" value="Chromosome 6"/>
</dbReference>
<reference evidence="2" key="1">
    <citation type="journal article" date="2022" name="bioRxiv">
        <title>Sequencing and chromosome-scale assembly of the giantPleurodeles waltlgenome.</title>
        <authorList>
            <person name="Brown T."/>
            <person name="Elewa A."/>
            <person name="Iarovenko S."/>
            <person name="Subramanian E."/>
            <person name="Araus A.J."/>
            <person name="Petzold A."/>
            <person name="Susuki M."/>
            <person name="Suzuki K.-i.T."/>
            <person name="Hayashi T."/>
            <person name="Toyoda A."/>
            <person name="Oliveira C."/>
            <person name="Osipova E."/>
            <person name="Leigh N.D."/>
            <person name="Simon A."/>
            <person name="Yun M.H."/>
        </authorList>
    </citation>
    <scope>NUCLEOTIDE SEQUENCE</scope>
    <source>
        <strain evidence="2">20211129_DDA</strain>
        <tissue evidence="2">Liver</tissue>
    </source>
</reference>
<name>A0AAV7Q6I6_PLEWA</name>
<accession>A0AAV7Q6I6</accession>
<keyword evidence="3" id="KW-1185">Reference proteome</keyword>
<gene>
    <name evidence="2" type="ORF">NDU88_001255</name>
</gene>
<evidence type="ECO:0000313" key="3">
    <source>
        <dbReference type="Proteomes" id="UP001066276"/>
    </source>
</evidence>
<dbReference type="EMBL" id="JANPWB010000010">
    <property type="protein sequence ID" value="KAJ1134809.1"/>
    <property type="molecule type" value="Genomic_DNA"/>
</dbReference>